<accession>A0A0R1QCF8</accession>
<comment type="caution">
    <text evidence="1">The sequence shown here is derived from an EMBL/GenBank/DDBJ whole genome shotgun (WGS) entry which is preliminary data.</text>
</comment>
<dbReference type="PATRIC" id="fig|1423769.4.peg.2181"/>
<organism evidence="1 2">
    <name type="scientific">Lacticaseibacillus manihotivorans DSM 13343 = JCM 12514</name>
    <dbReference type="NCBI Taxonomy" id="1423769"/>
    <lineage>
        <taxon>Bacteria</taxon>
        <taxon>Bacillati</taxon>
        <taxon>Bacillota</taxon>
        <taxon>Bacilli</taxon>
        <taxon>Lactobacillales</taxon>
        <taxon>Lactobacillaceae</taxon>
        <taxon>Lacticaseibacillus</taxon>
    </lineage>
</organism>
<protein>
    <submittedName>
        <fullName evidence="1">Uncharacterized protein</fullName>
    </submittedName>
</protein>
<keyword evidence="2" id="KW-1185">Reference proteome</keyword>
<dbReference type="Proteomes" id="UP000051790">
    <property type="component" value="Unassembled WGS sequence"/>
</dbReference>
<proteinExistence type="predicted"/>
<sequence>MTVFSMTSTRMYKARNQWRGVITHTKQIWTDTVDYELQADTITTQDRIMHGTALPHTVIHVFTDTYEHLTCSDENGYWQAPLPKLNATDEIWVQVLAPGPELLELIETIIIANLNAASPVSIDGKPHPHHLRQCEPGGIGTAEVA</sequence>
<gene>
    <name evidence="1" type="ORF">FD01_GL002031</name>
</gene>
<name>A0A0R1QCF8_9LACO</name>
<evidence type="ECO:0000313" key="1">
    <source>
        <dbReference type="EMBL" id="KRL42030.1"/>
    </source>
</evidence>
<evidence type="ECO:0000313" key="2">
    <source>
        <dbReference type="Proteomes" id="UP000051790"/>
    </source>
</evidence>
<dbReference type="RefSeq" id="WP_054715074.1">
    <property type="nucleotide sequence ID" value="NZ_AZEU01000235.1"/>
</dbReference>
<reference evidence="1 2" key="1">
    <citation type="journal article" date="2015" name="Genome Announc.">
        <title>Expanding the biotechnology potential of lactobacilli through comparative genomics of 213 strains and associated genera.</title>
        <authorList>
            <person name="Sun Z."/>
            <person name="Harris H.M."/>
            <person name="McCann A."/>
            <person name="Guo C."/>
            <person name="Argimon S."/>
            <person name="Zhang W."/>
            <person name="Yang X."/>
            <person name="Jeffery I.B."/>
            <person name="Cooney J.C."/>
            <person name="Kagawa T.F."/>
            <person name="Liu W."/>
            <person name="Song Y."/>
            <person name="Salvetti E."/>
            <person name="Wrobel A."/>
            <person name="Rasinkangas P."/>
            <person name="Parkhill J."/>
            <person name="Rea M.C."/>
            <person name="O'Sullivan O."/>
            <person name="Ritari J."/>
            <person name="Douillard F.P."/>
            <person name="Paul Ross R."/>
            <person name="Yang R."/>
            <person name="Briner A.E."/>
            <person name="Felis G.E."/>
            <person name="de Vos W.M."/>
            <person name="Barrangou R."/>
            <person name="Klaenhammer T.R."/>
            <person name="Caufield P.W."/>
            <person name="Cui Y."/>
            <person name="Zhang H."/>
            <person name="O'Toole P.W."/>
        </authorList>
    </citation>
    <scope>NUCLEOTIDE SEQUENCE [LARGE SCALE GENOMIC DNA]</scope>
    <source>
        <strain evidence="1 2">DSM 13343</strain>
    </source>
</reference>
<dbReference type="AlphaFoldDB" id="A0A0R1QCF8"/>
<dbReference type="EMBL" id="AZEU01000235">
    <property type="protein sequence ID" value="KRL42030.1"/>
    <property type="molecule type" value="Genomic_DNA"/>
</dbReference>